<dbReference type="InterPro" id="IPR027410">
    <property type="entry name" value="TCP-1-like_intermed_sf"/>
</dbReference>
<sequence length="423" mass="45776">MASSLVNEGAEQVKRGVPIARVIEGVKFGVRHALESMETHSRSVTDMDRVVLKQVALVAGREHEDIAELVVEAASLMGREKLCDPAFKLSQMILAKEGAQNEVFLGVMIEKEPLHKDMPHQLKDVPVLLFDDALEPDEFDEEALATESGFARYMAIQQEFRESVEKILQLGVKFILTDKGIHPFAEEAFTDAGVMVLTRVPGRAVRQVAEHTGAKRIKRSALKRNLPELAVALGYASQVYHDERLGHVRVLGGNGKAIATILVGASTAEVVGERERIAKDAASSVQAAVRGGIVPGGGALEIATARDILKLRDQLKGMSAYGLDCVVEALKRPLAQIVENAGFNPLEKVEEALAAQANENNDCLTIDCDTGVVADLYQQGIIDPTLVKIHALKAAGEVAIAILRIDTIIKKREVEPQQGQGLV</sequence>
<dbReference type="GO" id="GO:0005524">
    <property type="term" value="F:ATP binding"/>
    <property type="evidence" value="ECO:0007669"/>
    <property type="project" value="UniProtKB-KW"/>
</dbReference>
<dbReference type="InterPro" id="IPR027413">
    <property type="entry name" value="GROEL-like_equatorial_sf"/>
</dbReference>
<comment type="similarity">
    <text evidence="1">Belongs to the TCP-1 chaperonin family.</text>
</comment>
<organism evidence="5">
    <name type="scientific">bioreactor metagenome</name>
    <dbReference type="NCBI Taxonomy" id="1076179"/>
    <lineage>
        <taxon>unclassified sequences</taxon>
        <taxon>metagenomes</taxon>
        <taxon>ecological metagenomes</taxon>
    </lineage>
</organism>
<proteinExistence type="inferred from homology"/>
<name>A0A645CYD2_9ZZZZ</name>
<dbReference type="SUPFAM" id="SSF52029">
    <property type="entry name" value="GroEL apical domain-like"/>
    <property type="match status" value="1"/>
</dbReference>
<dbReference type="InterPro" id="IPR017998">
    <property type="entry name" value="Chaperone_TCP-1"/>
</dbReference>
<dbReference type="Gene3D" id="1.10.560.10">
    <property type="entry name" value="GroEL-like equatorial domain"/>
    <property type="match status" value="1"/>
</dbReference>
<dbReference type="PRINTS" id="PR00304">
    <property type="entry name" value="TCOMPLEXTCP1"/>
</dbReference>
<evidence type="ECO:0000256" key="2">
    <source>
        <dbReference type="ARBA" id="ARBA00022741"/>
    </source>
</evidence>
<evidence type="ECO:0000256" key="4">
    <source>
        <dbReference type="ARBA" id="ARBA00023186"/>
    </source>
</evidence>
<protein>
    <submittedName>
        <fullName evidence="5">60 kDa chaperonin</fullName>
    </submittedName>
</protein>
<dbReference type="Gene3D" id="3.30.260.10">
    <property type="entry name" value="TCP-1-like chaperonin intermediate domain"/>
    <property type="match status" value="1"/>
</dbReference>
<evidence type="ECO:0000256" key="3">
    <source>
        <dbReference type="ARBA" id="ARBA00022840"/>
    </source>
</evidence>
<accession>A0A645CYD2</accession>
<gene>
    <name evidence="5" type="primary">groL_42</name>
    <name evidence="5" type="ORF">SDC9_128942</name>
</gene>
<reference evidence="5" key="1">
    <citation type="submission" date="2019-08" db="EMBL/GenBank/DDBJ databases">
        <authorList>
            <person name="Kucharzyk K."/>
            <person name="Murdoch R.W."/>
            <person name="Higgins S."/>
            <person name="Loffler F."/>
        </authorList>
    </citation>
    <scope>NUCLEOTIDE SEQUENCE</scope>
</reference>
<dbReference type="InterPro" id="IPR002423">
    <property type="entry name" value="Cpn60/GroEL/TCP-1"/>
</dbReference>
<keyword evidence="4" id="KW-0143">Chaperone</keyword>
<dbReference type="GO" id="GO:0140662">
    <property type="term" value="F:ATP-dependent protein folding chaperone"/>
    <property type="evidence" value="ECO:0007669"/>
    <property type="project" value="InterPro"/>
</dbReference>
<dbReference type="Gene3D" id="3.50.7.10">
    <property type="entry name" value="GroEL"/>
    <property type="match status" value="1"/>
</dbReference>
<evidence type="ECO:0000256" key="1">
    <source>
        <dbReference type="ARBA" id="ARBA00008020"/>
    </source>
</evidence>
<dbReference type="AlphaFoldDB" id="A0A645CYD2"/>
<keyword evidence="2" id="KW-0547">Nucleotide-binding</keyword>
<keyword evidence="3" id="KW-0067">ATP-binding</keyword>
<dbReference type="SUPFAM" id="SSF48592">
    <property type="entry name" value="GroEL equatorial domain-like"/>
    <property type="match status" value="1"/>
</dbReference>
<dbReference type="PANTHER" id="PTHR11353">
    <property type="entry name" value="CHAPERONIN"/>
    <property type="match status" value="1"/>
</dbReference>
<dbReference type="InterPro" id="IPR027409">
    <property type="entry name" value="GroEL-like_apical_dom_sf"/>
</dbReference>
<dbReference type="Pfam" id="PF00118">
    <property type="entry name" value="Cpn60_TCP1"/>
    <property type="match status" value="1"/>
</dbReference>
<dbReference type="EMBL" id="VSSQ01031112">
    <property type="protein sequence ID" value="MPM81885.1"/>
    <property type="molecule type" value="Genomic_DNA"/>
</dbReference>
<evidence type="ECO:0000313" key="5">
    <source>
        <dbReference type="EMBL" id="MPM81885.1"/>
    </source>
</evidence>
<comment type="caution">
    <text evidence="5">The sequence shown here is derived from an EMBL/GenBank/DDBJ whole genome shotgun (WGS) entry which is preliminary data.</text>
</comment>